<sequence length="701" mass="80259">MPIREMVAGQLEEPAVIDDGASEADSDELCEPKFKYKRILNDTIKVFEHDAASCLAVHEKFLAVGTQCGRVYIMDHLGNVLPMKSLNQHTAAVNQISIDGSGDYLISCSNDGKVIIFGLASAEYNQVLSMNRPIRSVAIANDFSKSNSGQQFATGDRTLTLHERTFFNSDKQTVLFTGKDKDGFITTISWRGPLVAFTNDTGTRVYDRTLRVLITHVVRKHDLSLRIELFPPRHCWLNDNSFVIAWANTVTVCGVRPNNNPASTNLPGKLVEIRHMFDLPDHYVAGVSYAYSDDVTASAEDNWKELVLFCVCKPAEDQAEKAVNSVNTDASPEEEEEVEKAWLPRVWLVEPIGFNDYEIISEDIIEMRDSDRLLAHHYHLLGIPIDSLYFLLGSRDMIEVRPCSADDHVDWLLKNDLHEKALAFAKLHVDELDAFSPHDVGRKLLDALIDDEHYEEAARMCPEVCGKRKDVWETYVTRFDERKKLRVLAPVLPVKVPQLEPECYEMVLKEFLAADIDGFRRLVREWSPDLYRVGGLITHALERLYRKNLDRDTHNSLLCTLGQLYTYERSYERALAIYMNLGDRAVFQLIERYRLFPMVKDRIRDLMDIDTDLAVRLLLENEESLPAGTVMRQLSKQPRLQLAYLDRLFSRNEGIEFADQAVTLYAENDPKRLLPYLRRYAEHYNIDKALETCKKKGLMEE</sequence>
<reference evidence="9" key="1">
    <citation type="submission" date="2022-11" db="UniProtKB">
        <authorList>
            <consortium name="WormBaseParasite"/>
        </authorList>
    </citation>
    <scope>IDENTIFICATION</scope>
</reference>
<dbReference type="GO" id="GO:0030897">
    <property type="term" value="C:HOPS complex"/>
    <property type="evidence" value="ECO:0007669"/>
    <property type="project" value="TreeGrafter"/>
</dbReference>
<keyword evidence="4" id="KW-0458">Lysosome</keyword>
<feature type="repeat" description="CHCR" evidence="6">
    <location>
        <begin position="615"/>
        <end position="701"/>
    </location>
</feature>
<evidence type="ECO:0000256" key="1">
    <source>
        <dbReference type="ARBA" id="ARBA00004371"/>
    </source>
</evidence>
<dbReference type="InterPro" id="IPR057780">
    <property type="entry name" value="Beta-prop_Vps41"/>
</dbReference>
<dbReference type="GO" id="GO:0016236">
    <property type="term" value="P:macroautophagy"/>
    <property type="evidence" value="ECO:0007669"/>
    <property type="project" value="TreeGrafter"/>
</dbReference>
<evidence type="ECO:0000256" key="6">
    <source>
        <dbReference type="PROSITE-ProRule" id="PRU01006"/>
    </source>
</evidence>
<evidence type="ECO:0000256" key="4">
    <source>
        <dbReference type="ARBA" id="ARBA00023228"/>
    </source>
</evidence>
<keyword evidence="3" id="KW-0653">Protein transport</keyword>
<proteinExistence type="predicted"/>
<dbReference type="PROSITE" id="PS50236">
    <property type="entry name" value="CHCR"/>
    <property type="match status" value="1"/>
</dbReference>
<evidence type="ECO:0000256" key="2">
    <source>
        <dbReference type="ARBA" id="ARBA00022448"/>
    </source>
</evidence>
<dbReference type="GO" id="GO:0034058">
    <property type="term" value="P:endosomal vesicle fusion"/>
    <property type="evidence" value="ECO:0007669"/>
    <property type="project" value="TreeGrafter"/>
</dbReference>
<dbReference type="InterPro" id="IPR015943">
    <property type="entry name" value="WD40/YVTN_repeat-like_dom_sf"/>
</dbReference>
<evidence type="ECO:0000256" key="5">
    <source>
        <dbReference type="PROSITE-ProRule" id="PRU00221"/>
    </source>
</evidence>
<dbReference type="PANTHER" id="PTHR12616:SF1">
    <property type="entry name" value="VACUOLAR PROTEIN SORTING-ASSOCIATED PROTEIN 41 HOMOLOG"/>
    <property type="match status" value="1"/>
</dbReference>
<dbReference type="Gene3D" id="2.130.10.10">
    <property type="entry name" value="YVTN repeat-like/Quinoprotein amine dehydrogenase"/>
    <property type="match status" value="1"/>
</dbReference>
<keyword evidence="8" id="KW-1185">Reference proteome</keyword>
<keyword evidence="2" id="KW-0813">Transport</keyword>
<dbReference type="PANTHER" id="PTHR12616">
    <property type="entry name" value="VACUOLAR PROTEIN SORTING VPS41"/>
    <property type="match status" value="1"/>
</dbReference>
<dbReference type="Pfam" id="PF23411">
    <property type="entry name" value="Beta-prop_Vps41"/>
    <property type="match status" value="1"/>
</dbReference>
<dbReference type="PROSITE" id="PS50082">
    <property type="entry name" value="WD_REPEATS_2"/>
    <property type="match status" value="1"/>
</dbReference>
<dbReference type="GO" id="GO:0005770">
    <property type="term" value="C:late endosome"/>
    <property type="evidence" value="ECO:0007669"/>
    <property type="project" value="TreeGrafter"/>
</dbReference>
<feature type="repeat" description="WD" evidence="5">
    <location>
        <begin position="86"/>
        <end position="127"/>
    </location>
</feature>
<dbReference type="AlphaFoldDB" id="A0A914VKR4"/>
<dbReference type="InterPro" id="IPR001680">
    <property type="entry name" value="WD40_rpt"/>
</dbReference>
<dbReference type="InterPro" id="IPR000547">
    <property type="entry name" value="Clathrin_H-chain/VPS_repeat"/>
</dbReference>
<dbReference type="GO" id="GO:0009267">
    <property type="term" value="P:cellular response to starvation"/>
    <property type="evidence" value="ECO:0007669"/>
    <property type="project" value="TreeGrafter"/>
</dbReference>
<dbReference type="WBParaSite" id="PSAMB.scaffold2166size24912.g16700.t1">
    <property type="protein sequence ID" value="PSAMB.scaffold2166size24912.g16700.t1"/>
    <property type="gene ID" value="PSAMB.scaffold2166size24912.g16700"/>
</dbReference>
<evidence type="ECO:0000256" key="3">
    <source>
        <dbReference type="ARBA" id="ARBA00022927"/>
    </source>
</evidence>
<protein>
    <submittedName>
        <fullName evidence="9">Vacuolar protein sorting-associated protein 41 homolog</fullName>
    </submittedName>
</protein>
<dbReference type="Proteomes" id="UP000887566">
    <property type="component" value="Unplaced"/>
</dbReference>
<dbReference type="SUPFAM" id="SSF50978">
    <property type="entry name" value="WD40 repeat-like"/>
    <property type="match status" value="1"/>
</dbReference>
<evidence type="ECO:0000313" key="9">
    <source>
        <dbReference type="WBParaSite" id="PSAMB.scaffold2166size24912.g16700.t1"/>
    </source>
</evidence>
<dbReference type="GO" id="GO:0005764">
    <property type="term" value="C:lysosome"/>
    <property type="evidence" value="ECO:0007669"/>
    <property type="project" value="UniProtKB-SubCell"/>
</dbReference>
<dbReference type="GO" id="GO:0006623">
    <property type="term" value="P:protein targeting to vacuole"/>
    <property type="evidence" value="ECO:0007669"/>
    <property type="project" value="InterPro"/>
</dbReference>
<keyword evidence="5" id="KW-0853">WD repeat</keyword>
<name>A0A914VKR4_9BILA</name>
<dbReference type="InterPro" id="IPR036322">
    <property type="entry name" value="WD40_repeat_dom_sf"/>
</dbReference>
<comment type="subcellular location">
    <subcellularLocation>
        <location evidence="1">Lysosome</location>
    </subcellularLocation>
</comment>
<dbReference type="SMART" id="SM00320">
    <property type="entry name" value="WD40"/>
    <property type="match status" value="3"/>
</dbReference>
<dbReference type="Pfam" id="PF23556">
    <property type="entry name" value="TPR_Vps41"/>
    <property type="match status" value="1"/>
</dbReference>
<evidence type="ECO:0000259" key="7">
    <source>
        <dbReference type="Pfam" id="PF23411"/>
    </source>
</evidence>
<accession>A0A914VKR4</accession>
<feature type="domain" description="Vps41 beta-propeller" evidence="7">
    <location>
        <begin position="35"/>
        <end position="398"/>
    </location>
</feature>
<organism evidence="8 9">
    <name type="scientific">Plectus sambesii</name>
    <dbReference type="NCBI Taxonomy" id="2011161"/>
    <lineage>
        <taxon>Eukaryota</taxon>
        <taxon>Metazoa</taxon>
        <taxon>Ecdysozoa</taxon>
        <taxon>Nematoda</taxon>
        <taxon>Chromadorea</taxon>
        <taxon>Plectida</taxon>
        <taxon>Plectina</taxon>
        <taxon>Plectoidea</taxon>
        <taxon>Plectidae</taxon>
        <taxon>Plectus</taxon>
    </lineage>
</organism>
<evidence type="ECO:0000313" key="8">
    <source>
        <dbReference type="Proteomes" id="UP000887566"/>
    </source>
</evidence>
<dbReference type="InterPro" id="IPR045111">
    <property type="entry name" value="Vps41/Vps8"/>
</dbReference>